<dbReference type="Gene3D" id="1.10.3720.10">
    <property type="entry name" value="MetI-like"/>
    <property type="match status" value="1"/>
</dbReference>
<evidence type="ECO:0000256" key="7">
    <source>
        <dbReference type="ARBA" id="ARBA00022927"/>
    </source>
</evidence>
<gene>
    <name evidence="14" type="ORF">FHS42_004791</name>
</gene>
<evidence type="ECO:0000256" key="6">
    <source>
        <dbReference type="ARBA" id="ARBA00022856"/>
    </source>
</evidence>
<keyword evidence="3" id="KW-1003">Cell membrane</keyword>
<evidence type="ECO:0000256" key="8">
    <source>
        <dbReference type="ARBA" id="ARBA00022989"/>
    </source>
</evidence>
<dbReference type="GO" id="GO:0015833">
    <property type="term" value="P:peptide transport"/>
    <property type="evidence" value="ECO:0007669"/>
    <property type="project" value="UniProtKB-KW"/>
</dbReference>
<evidence type="ECO:0000313" key="14">
    <source>
        <dbReference type="EMBL" id="MBB5937710.1"/>
    </source>
</evidence>
<evidence type="ECO:0000256" key="10">
    <source>
        <dbReference type="ARBA" id="ARBA00024202"/>
    </source>
</evidence>
<dbReference type="PROSITE" id="PS50928">
    <property type="entry name" value="ABC_TM1"/>
    <property type="match status" value="1"/>
</dbReference>
<reference evidence="14 15" key="1">
    <citation type="submission" date="2020-08" db="EMBL/GenBank/DDBJ databases">
        <title>Genomic Encyclopedia of Type Strains, Phase III (KMG-III): the genomes of soil and plant-associated and newly described type strains.</title>
        <authorList>
            <person name="Whitman W."/>
        </authorList>
    </citation>
    <scope>NUCLEOTIDE SEQUENCE [LARGE SCALE GENOMIC DNA]</scope>
    <source>
        <strain evidence="14 15">CECT 8305</strain>
    </source>
</reference>
<dbReference type="PANTHER" id="PTHR43386:SF2">
    <property type="entry name" value="OLIGOPEPTIDE TRANSPORT SYSTEM PERMEASE PROTEIN OPPC"/>
    <property type="match status" value="1"/>
</dbReference>
<keyword evidence="2 12" id="KW-0813">Transport</keyword>
<feature type="transmembrane region" description="Helical" evidence="12">
    <location>
        <begin position="126"/>
        <end position="149"/>
    </location>
</feature>
<protein>
    <recommendedName>
        <fullName evidence="11">Oligopeptide transport system permease protein OppC</fullName>
    </recommendedName>
</protein>
<dbReference type="InterPro" id="IPR050366">
    <property type="entry name" value="BP-dependent_transpt_permease"/>
</dbReference>
<feature type="transmembrane region" description="Helical" evidence="12">
    <location>
        <begin position="258"/>
        <end position="280"/>
    </location>
</feature>
<evidence type="ECO:0000256" key="9">
    <source>
        <dbReference type="ARBA" id="ARBA00023136"/>
    </source>
</evidence>
<sequence>MTAEPSAALPARAGDVRRDSLALRMLRDPMAVVGALLLALLVGLAVLGPWLWPYDHTTQRPEAMLAEPSAKHWLGTARLGEDVLAQCVRGLQKSLVIGVLVAVISTALATAVGLAAGYFGKRADRALMWGVDMLLILPSFLVVAVISPTLRDRSWLYMVLVIALFQWTLTARVIRARTLSLRGRQFVGAARYMGAGAGWIVRKHLVPHLVPLLVIDCTLHVSAAILSEAGLSYFGFGIQAPDVSLGSLVADGSGSALTYPWVFLAPVGFLVVTVTGVGLLGEALRRALDEGEAHAV</sequence>
<keyword evidence="6" id="KW-0571">Peptide transport</keyword>
<evidence type="ECO:0000256" key="5">
    <source>
        <dbReference type="ARBA" id="ARBA00022692"/>
    </source>
</evidence>
<dbReference type="RefSeq" id="WP_312866993.1">
    <property type="nucleotide sequence ID" value="NZ_JACHJL010000012.1"/>
</dbReference>
<dbReference type="CDD" id="cd06261">
    <property type="entry name" value="TM_PBP2"/>
    <property type="match status" value="1"/>
</dbReference>
<feature type="transmembrane region" description="Helical" evidence="12">
    <location>
        <begin position="95"/>
        <end position="119"/>
    </location>
</feature>
<dbReference type="InterPro" id="IPR025966">
    <property type="entry name" value="OppC_N"/>
</dbReference>
<name>A0A7W9V031_9ACTN</name>
<evidence type="ECO:0000256" key="12">
    <source>
        <dbReference type="RuleBase" id="RU363032"/>
    </source>
</evidence>
<keyword evidence="5 12" id="KW-0812">Transmembrane</keyword>
<accession>A0A7W9V031</accession>
<dbReference type="GO" id="GO:0005886">
    <property type="term" value="C:plasma membrane"/>
    <property type="evidence" value="ECO:0007669"/>
    <property type="project" value="UniProtKB-SubCell"/>
</dbReference>
<evidence type="ECO:0000256" key="11">
    <source>
        <dbReference type="ARBA" id="ARBA00072251"/>
    </source>
</evidence>
<feature type="transmembrane region" description="Helical" evidence="12">
    <location>
        <begin position="30"/>
        <end position="52"/>
    </location>
</feature>
<evidence type="ECO:0000256" key="4">
    <source>
        <dbReference type="ARBA" id="ARBA00022519"/>
    </source>
</evidence>
<comment type="subcellular location">
    <subcellularLocation>
        <location evidence="1">Cell inner membrane</location>
        <topology evidence="1">Multi-pass membrane protein</topology>
    </subcellularLocation>
    <subcellularLocation>
        <location evidence="12">Cell membrane</location>
        <topology evidence="12">Multi-pass membrane protein</topology>
    </subcellularLocation>
</comment>
<feature type="domain" description="ABC transmembrane type-1" evidence="13">
    <location>
        <begin position="91"/>
        <end position="281"/>
    </location>
</feature>
<dbReference type="EMBL" id="JACHJL010000012">
    <property type="protein sequence ID" value="MBB5937710.1"/>
    <property type="molecule type" value="Genomic_DNA"/>
</dbReference>
<evidence type="ECO:0000256" key="1">
    <source>
        <dbReference type="ARBA" id="ARBA00004429"/>
    </source>
</evidence>
<keyword evidence="7" id="KW-0653">Protein transport</keyword>
<feature type="transmembrane region" description="Helical" evidence="12">
    <location>
        <begin position="155"/>
        <end position="174"/>
    </location>
</feature>
<comment type="caution">
    <text evidence="14">The sequence shown here is derived from an EMBL/GenBank/DDBJ whole genome shotgun (WGS) entry which is preliminary data.</text>
</comment>
<keyword evidence="15" id="KW-1185">Reference proteome</keyword>
<evidence type="ECO:0000259" key="13">
    <source>
        <dbReference type="PROSITE" id="PS50928"/>
    </source>
</evidence>
<dbReference type="PANTHER" id="PTHR43386">
    <property type="entry name" value="OLIGOPEPTIDE TRANSPORT SYSTEM PERMEASE PROTEIN APPC"/>
    <property type="match status" value="1"/>
</dbReference>
<dbReference type="Proteomes" id="UP000588098">
    <property type="component" value="Unassembled WGS sequence"/>
</dbReference>
<organism evidence="14 15">
    <name type="scientific">Streptomyces zagrosensis</name>
    <dbReference type="NCBI Taxonomy" id="1042984"/>
    <lineage>
        <taxon>Bacteria</taxon>
        <taxon>Bacillati</taxon>
        <taxon>Actinomycetota</taxon>
        <taxon>Actinomycetes</taxon>
        <taxon>Kitasatosporales</taxon>
        <taxon>Streptomycetaceae</taxon>
        <taxon>Streptomyces</taxon>
    </lineage>
</organism>
<keyword evidence="9 12" id="KW-0472">Membrane</keyword>
<evidence type="ECO:0000313" key="15">
    <source>
        <dbReference type="Proteomes" id="UP000588098"/>
    </source>
</evidence>
<dbReference type="Pfam" id="PF00528">
    <property type="entry name" value="BPD_transp_1"/>
    <property type="match status" value="1"/>
</dbReference>
<dbReference type="SUPFAM" id="SSF161098">
    <property type="entry name" value="MetI-like"/>
    <property type="match status" value="1"/>
</dbReference>
<dbReference type="AlphaFoldDB" id="A0A7W9V031"/>
<dbReference type="GO" id="GO:0055085">
    <property type="term" value="P:transmembrane transport"/>
    <property type="evidence" value="ECO:0007669"/>
    <property type="project" value="InterPro"/>
</dbReference>
<proteinExistence type="inferred from homology"/>
<evidence type="ECO:0000256" key="2">
    <source>
        <dbReference type="ARBA" id="ARBA00022448"/>
    </source>
</evidence>
<evidence type="ECO:0000256" key="3">
    <source>
        <dbReference type="ARBA" id="ARBA00022475"/>
    </source>
</evidence>
<dbReference type="InterPro" id="IPR035906">
    <property type="entry name" value="MetI-like_sf"/>
</dbReference>
<dbReference type="GO" id="GO:0015031">
    <property type="term" value="P:protein transport"/>
    <property type="evidence" value="ECO:0007669"/>
    <property type="project" value="UniProtKB-KW"/>
</dbReference>
<keyword evidence="8 12" id="KW-1133">Transmembrane helix</keyword>
<comment type="similarity">
    <text evidence="10">Belongs to the binding-protein-dependent transport system permease family. OppBC subfamily.</text>
</comment>
<keyword evidence="4" id="KW-0997">Cell inner membrane</keyword>
<dbReference type="InterPro" id="IPR000515">
    <property type="entry name" value="MetI-like"/>
</dbReference>
<dbReference type="Pfam" id="PF12911">
    <property type="entry name" value="OppC_N"/>
    <property type="match status" value="1"/>
</dbReference>